<evidence type="ECO:0000256" key="1">
    <source>
        <dbReference type="ARBA" id="ARBA00011975"/>
    </source>
</evidence>
<evidence type="ECO:0000256" key="2">
    <source>
        <dbReference type="ARBA" id="ARBA00022603"/>
    </source>
</evidence>
<reference evidence="9 10" key="1">
    <citation type="submission" date="2020-06" db="EMBL/GenBank/DDBJ databases">
        <title>Complete genome of Azosprillum oryzae KACC14407.</title>
        <authorList>
            <person name="Kim M."/>
            <person name="Park Y.-J."/>
            <person name="Shin J.-H."/>
        </authorList>
    </citation>
    <scope>NUCLEOTIDE SEQUENCE [LARGE SCALE GENOMIC DNA]</scope>
    <source>
        <strain evidence="9 10">KACC 14407</strain>
        <plasmid evidence="9 10">unnamed7</plasmid>
    </source>
</reference>
<dbReference type="Pfam" id="PF00145">
    <property type="entry name" value="DNA_methylase"/>
    <property type="match status" value="2"/>
</dbReference>
<dbReference type="InterPro" id="IPR001525">
    <property type="entry name" value="C5_MeTfrase"/>
</dbReference>
<dbReference type="KEGG" id="aoz:HUE56_29935"/>
<dbReference type="PRINTS" id="PR00105">
    <property type="entry name" value="C5METTRFRASE"/>
</dbReference>
<feature type="region of interest" description="Disordered" evidence="8">
    <location>
        <begin position="1"/>
        <end position="39"/>
    </location>
</feature>
<dbReference type="GO" id="GO:0044027">
    <property type="term" value="P:negative regulation of gene expression via chromosomal CpG island methylation"/>
    <property type="evidence" value="ECO:0007669"/>
    <property type="project" value="TreeGrafter"/>
</dbReference>
<dbReference type="EC" id="2.1.1.37" evidence="1"/>
<gene>
    <name evidence="9" type="ORF">HUE56_29935</name>
</gene>
<geneLocation type="plasmid" evidence="9 10">
    <name>unnamed7</name>
</geneLocation>
<evidence type="ECO:0000313" key="10">
    <source>
        <dbReference type="Proteomes" id="UP000509702"/>
    </source>
</evidence>
<evidence type="ECO:0000256" key="8">
    <source>
        <dbReference type="SAM" id="MobiDB-lite"/>
    </source>
</evidence>
<feature type="compositionally biased region" description="Basic residues" evidence="8">
    <location>
        <begin position="17"/>
        <end position="26"/>
    </location>
</feature>
<dbReference type="InterPro" id="IPR050390">
    <property type="entry name" value="C5-Methyltransferase"/>
</dbReference>
<keyword evidence="3 7" id="KW-0808">Transferase</keyword>
<keyword evidence="5" id="KW-0680">Restriction system</keyword>
<dbReference type="InterPro" id="IPR029063">
    <property type="entry name" value="SAM-dependent_MTases_sf"/>
</dbReference>
<dbReference type="Gene3D" id="3.40.50.150">
    <property type="entry name" value="Vaccinia Virus protein VP39"/>
    <property type="match status" value="1"/>
</dbReference>
<proteinExistence type="inferred from homology"/>
<keyword evidence="9" id="KW-0614">Plasmid</keyword>
<keyword evidence="2 7" id="KW-0489">Methyltransferase</keyword>
<dbReference type="AlphaFoldDB" id="A0A6N1ASE1"/>
<dbReference type="REBASE" id="397934">
    <property type="entry name" value="M.Aor14407ORF29935P"/>
</dbReference>
<dbReference type="PROSITE" id="PS51679">
    <property type="entry name" value="SAM_MT_C5"/>
    <property type="match status" value="1"/>
</dbReference>
<accession>A0A6N1ASE1</accession>
<dbReference type="GO" id="GO:0032259">
    <property type="term" value="P:methylation"/>
    <property type="evidence" value="ECO:0007669"/>
    <property type="project" value="UniProtKB-KW"/>
</dbReference>
<evidence type="ECO:0000256" key="7">
    <source>
        <dbReference type="PROSITE-ProRule" id="PRU01016"/>
    </source>
</evidence>
<dbReference type="SUPFAM" id="SSF53335">
    <property type="entry name" value="S-adenosyl-L-methionine-dependent methyltransferases"/>
    <property type="match status" value="1"/>
</dbReference>
<evidence type="ECO:0000256" key="6">
    <source>
        <dbReference type="ARBA" id="ARBA00047422"/>
    </source>
</evidence>
<feature type="active site" evidence="7">
    <location>
        <position position="127"/>
    </location>
</feature>
<protein>
    <recommendedName>
        <fullName evidence="1">DNA (cytosine-5-)-methyltransferase</fullName>
        <ecNumber evidence="1">2.1.1.37</ecNumber>
    </recommendedName>
</protein>
<evidence type="ECO:0000313" key="9">
    <source>
        <dbReference type="EMBL" id="QKS54725.1"/>
    </source>
</evidence>
<dbReference type="GO" id="GO:0009307">
    <property type="term" value="P:DNA restriction-modification system"/>
    <property type="evidence" value="ECO:0007669"/>
    <property type="project" value="UniProtKB-KW"/>
</dbReference>
<organism evidence="9 10">
    <name type="scientific">Azospirillum oryzae</name>
    <dbReference type="NCBI Taxonomy" id="286727"/>
    <lineage>
        <taxon>Bacteria</taxon>
        <taxon>Pseudomonadati</taxon>
        <taxon>Pseudomonadota</taxon>
        <taxon>Alphaproteobacteria</taxon>
        <taxon>Rhodospirillales</taxon>
        <taxon>Azospirillaceae</taxon>
        <taxon>Azospirillum</taxon>
    </lineage>
</organism>
<dbReference type="PANTHER" id="PTHR10629:SF52">
    <property type="entry name" value="DNA (CYTOSINE-5)-METHYLTRANSFERASE 1"/>
    <property type="match status" value="1"/>
</dbReference>
<keyword evidence="10" id="KW-1185">Reference proteome</keyword>
<evidence type="ECO:0000256" key="5">
    <source>
        <dbReference type="ARBA" id="ARBA00022747"/>
    </source>
</evidence>
<dbReference type="EMBL" id="CP054622">
    <property type="protein sequence ID" value="QKS54725.1"/>
    <property type="molecule type" value="Genomic_DNA"/>
</dbReference>
<dbReference type="GO" id="GO:0003677">
    <property type="term" value="F:DNA binding"/>
    <property type="evidence" value="ECO:0007669"/>
    <property type="project" value="TreeGrafter"/>
</dbReference>
<keyword evidence="4 7" id="KW-0949">S-adenosyl-L-methionine</keyword>
<dbReference type="GO" id="GO:0003886">
    <property type="term" value="F:DNA (cytosine-5-)-methyltransferase activity"/>
    <property type="evidence" value="ECO:0007669"/>
    <property type="project" value="UniProtKB-EC"/>
</dbReference>
<dbReference type="PANTHER" id="PTHR10629">
    <property type="entry name" value="CYTOSINE-SPECIFIC METHYLTRANSFERASE"/>
    <property type="match status" value="1"/>
</dbReference>
<dbReference type="Gene3D" id="3.90.120.10">
    <property type="entry name" value="DNA Methylase, subunit A, domain 2"/>
    <property type="match status" value="1"/>
</dbReference>
<evidence type="ECO:0000256" key="4">
    <source>
        <dbReference type="ARBA" id="ARBA00022691"/>
    </source>
</evidence>
<dbReference type="RefSeq" id="WP_158282512.1">
    <property type="nucleotide sequence ID" value="NZ_BSOV01000001.1"/>
</dbReference>
<comment type="catalytic activity">
    <reaction evidence="6">
        <text>a 2'-deoxycytidine in DNA + S-adenosyl-L-methionine = a 5-methyl-2'-deoxycytidine in DNA + S-adenosyl-L-homocysteine + H(+)</text>
        <dbReference type="Rhea" id="RHEA:13681"/>
        <dbReference type="Rhea" id="RHEA-COMP:11369"/>
        <dbReference type="Rhea" id="RHEA-COMP:11370"/>
        <dbReference type="ChEBI" id="CHEBI:15378"/>
        <dbReference type="ChEBI" id="CHEBI:57856"/>
        <dbReference type="ChEBI" id="CHEBI:59789"/>
        <dbReference type="ChEBI" id="CHEBI:85452"/>
        <dbReference type="ChEBI" id="CHEBI:85454"/>
        <dbReference type="EC" id="2.1.1.37"/>
    </reaction>
</comment>
<dbReference type="Proteomes" id="UP000509702">
    <property type="component" value="Plasmid unnamed7"/>
</dbReference>
<evidence type="ECO:0000256" key="3">
    <source>
        <dbReference type="ARBA" id="ARBA00022679"/>
    </source>
</evidence>
<comment type="similarity">
    <text evidence="7">Belongs to the class I-like SAM-binding methyltransferase superfamily. C5-methyltransferase family.</text>
</comment>
<name>A0A6N1ASE1_9PROT</name>
<sequence length="662" mass="72491">MAMSVHPRPISVPHMPARSRARRRNEARRSMGRAESPAAQFSLSLKSTADDELDVDLFAGGGGASEGMEQALGKPVDLAVNHDAAAIAMHEVNHPRTEHFHSDVFEVDPVIACRGRSIRNLWASPDCRHWSRASGKALRSPKIRGLMWVVIRWARLPDWQRPKVIYVENVPEMLTAGPTEDEPILYPFPDGSGVPPDSQSAPAEALKGLYFRQWRKELERLGYHLEFRCLAAHHFGVPTIRTRLFIVARRDGVPVAWPTPTHGDPRSDEVRTGLLKPYTPVSTCIDFSLPSKSIFGRTKPLAPATLDRLAHGAHRFMIASSMRDGYEPFVATLNHAGKGFRGFASTQPAKTITAARDAHGLVLAATTQITQRGSRSIKVRDPRVPHPTIVTKNESALLTSHAHPLSGADTGSVAYLAQHNTGEIGHSLLDPASTITTTGSHQQPVTATIHKLHTPSVGQGLEGAHLVVLKGTCKDGRALDRSAPAVLASGMHQGLVQTRMEPVGRALDAVSVTFEDALLTAFAKRLHEQIRAVRRFLARVDWKSTRGLRKLPPAEPDAFLTALAAQLGYVGPATELPHLLGLCRVKGEWFQIVDLSMRMLVPQELKLIQGFPPEYVIDRTSDGRSLTQEQQIARIGNSVCPEMARVLVAANSPPRRRLQIAA</sequence>